<feature type="compositionally biased region" description="Low complexity" evidence="1">
    <location>
        <begin position="171"/>
        <end position="186"/>
    </location>
</feature>
<protein>
    <submittedName>
        <fullName evidence="2">Uncharacterized protein</fullName>
    </submittedName>
</protein>
<feature type="compositionally biased region" description="Polar residues" evidence="1">
    <location>
        <begin position="58"/>
        <end position="76"/>
    </location>
</feature>
<comment type="caution">
    <text evidence="2">The sequence shown here is derived from an EMBL/GenBank/DDBJ whole genome shotgun (WGS) entry which is preliminary data.</text>
</comment>
<evidence type="ECO:0000313" key="2">
    <source>
        <dbReference type="EMBL" id="GFR46140.1"/>
    </source>
</evidence>
<name>A0AAD3DQE1_9CHLO</name>
<keyword evidence="3" id="KW-1185">Reference proteome</keyword>
<dbReference type="Proteomes" id="UP001054857">
    <property type="component" value="Unassembled WGS sequence"/>
</dbReference>
<dbReference type="Gene3D" id="3.40.1410.10">
    <property type="entry name" value="Chorismate lyase-like"/>
    <property type="match status" value="3"/>
</dbReference>
<accession>A0AAD3DQE1</accession>
<evidence type="ECO:0000313" key="3">
    <source>
        <dbReference type="Proteomes" id="UP001054857"/>
    </source>
</evidence>
<evidence type="ECO:0000256" key="1">
    <source>
        <dbReference type="SAM" id="MobiDB-lite"/>
    </source>
</evidence>
<dbReference type="AlphaFoldDB" id="A0AAD3DQE1"/>
<reference evidence="2 3" key="1">
    <citation type="journal article" date="2021" name="Sci. Rep.">
        <title>Genome sequencing of the multicellular alga Astrephomene provides insights into convergent evolution of germ-soma differentiation.</title>
        <authorList>
            <person name="Yamashita S."/>
            <person name="Yamamoto K."/>
            <person name="Matsuzaki R."/>
            <person name="Suzuki S."/>
            <person name="Yamaguchi H."/>
            <person name="Hirooka S."/>
            <person name="Minakuchi Y."/>
            <person name="Miyagishima S."/>
            <person name="Kawachi M."/>
            <person name="Toyoda A."/>
            <person name="Nozaki H."/>
        </authorList>
    </citation>
    <scope>NUCLEOTIDE SEQUENCE [LARGE SCALE GENOMIC DNA]</scope>
    <source>
        <strain evidence="2 3">NIES-4017</strain>
    </source>
</reference>
<sequence length="441" mass="45223">MRLHAVTSSHKAVLPYTAYSHQKAVAPCRRARLHPARSSGRLLCNSIAPDAERDVGPTTATGTNPSWPPSTVSSGTVPVGWPALQPPFSYHASAEEAQSNQVPTGLSPIWKVLLLSDGSVTRHLQLLSGSPVTVECLSMRNVGWSTEGLPPGTELIPGPRVQRQVLLRCQPSPNHASASPTSSPAAEVGSGNGCSGTSGSAGPANHGGGSCVSKGGSSHAPSCCSGGGAVTGTASSNSSSNGNSHTASHTASNNVGAGARCGSSGADSSGSNSQNNPAASSSKDAPAGIPLVYASSWWNAATVDEYLRDRSQPIWMSLSQGHVELYREVHALFRGHSRTRASTQQGPEGAPRTDAAQGTHSPRGCSSGSAAAGGVAAVGSSQLGAPDGMEEGSLEALLGCEGPFWGRQYIFWSGGKPLTLIYEVFSPRLQEYLGPMHMQAE</sequence>
<feature type="region of interest" description="Disordered" evidence="1">
    <location>
        <begin position="338"/>
        <end position="371"/>
    </location>
</feature>
<dbReference type="EMBL" id="BMAR01000012">
    <property type="protein sequence ID" value="GFR46140.1"/>
    <property type="molecule type" value="Genomic_DNA"/>
</dbReference>
<gene>
    <name evidence="2" type="ORF">Agub_g7666</name>
</gene>
<feature type="region of interest" description="Disordered" evidence="1">
    <location>
        <begin position="171"/>
        <end position="286"/>
    </location>
</feature>
<feature type="region of interest" description="Disordered" evidence="1">
    <location>
        <begin position="50"/>
        <end position="78"/>
    </location>
</feature>
<dbReference type="InterPro" id="IPR028978">
    <property type="entry name" value="Chorismate_lyase_/UTRA_dom_sf"/>
</dbReference>
<dbReference type="InterPro" id="IPR002800">
    <property type="entry name" value="Rv2949c-like"/>
</dbReference>
<feature type="compositionally biased region" description="Low complexity" evidence="1">
    <location>
        <begin position="231"/>
        <end position="248"/>
    </location>
</feature>
<organism evidence="2 3">
    <name type="scientific">Astrephomene gubernaculifera</name>
    <dbReference type="NCBI Taxonomy" id="47775"/>
    <lineage>
        <taxon>Eukaryota</taxon>
        <taxon>Viridiplantae</taxon>
        <taxon>Chlorophyta</taxon>
        <taxon>core chlorophytes</taxon>
        <taxon>Chlorophyceae</taxon>
        <taxon>CS clade</taxon>
        <taxon>Chlamydomonadales</taxon>
        <taxon>Astrephomenaceae</taxon>
        <taxon>Astrephomene</taxon>
    </lineage>
</organism>
<dbReference type="Pfam" id="PF01947">
    <property type="entry name" value="Rv2949c-like"/>
    <property type="match status" value="3"/>
</dbReference>
<proteinExistence type="predicted"/>
<dbReference type="SUPFAM" id="SSF64288">
    <property type="entry name" value="Chorismate lyase-like"/>
    <property type="match status" value="2"/>
</dbReference>
<feature type="compositionally biased region" description="Low complexity" evidence="1">
    <location>
        <begin position="256"/>
        <end position="282"/>
    </location>
</feature>